<keyword evidence="9" id="KW-1185">Reference proteome</keyword>
<dbReference type="InterPro" id="IPR007867">
    <property type="entry name" value="GMC_OxRtase_C"/>
</dbReference>
<evidence type="ECO:0000256" key="2">
    <source>
        <dbReference type="ARBA" id="ARBA00010790"/>
    </source>
</evidence>
<evidence type="ECO:0000259" key="6">
    <source>
        <dbReference type="Pfam" id="PF00732"/>
    </source>
</evidence>
<dbReference type="Gene3D" id="3.50.50.60">
    <property type="entry name" value="FAD/NAD(P)-binding domain"/>
    <property type="match status" value="1"/>
</dbReference>
<dbReference type="PIRSF" id="PIRSF000137">
    <property type="entry name" value="Alcohol_oxidase"/>
    <property type="match status" value="1"/>
</dbReference>
<protein>
    <submittedName>
        <fullName evidence="8">GMC family oxidoreductase N-terminal domain-containing protein</fullName>
    </submittedName>
</protein>
<feature type="domain" description="Glucose-methanol-choline oxidoreductase N-terminal" evidence="6">
    <location>
        <begin position="5"/>
        <end position="295"/>
    </location>
</feature>
<comment type="cofactor">
    <cofactor evidence="1 5">
        <name>FAD</name>
        <dbReference type="ChEBI" id="CHEBI:57692"/>
    </cofactor>
</comment>
<dbReference type="PANTHER" id="PTHR11552">
    <property type="entry name" value="GLUCOSE-METHANOL-CHOLINE GMC OXIDOREDUCTASE"/>
    <property type="match status" value="1"/>
</dbReference>
<sequence length="552" mass="60118">MATGFDYVIVGAGSAGCVLADRLSADPSCRVLLLEAGNWDRDPLVHIPLGWGIIFKERRHDWGYDCEPEDAVDGRAIECVRGKLVGGCSSTNAMAWVRGSAHVYDRWAAEAGLENWSSQATLPYFKRQESWEDGANGWRGGDGPVTVQRCHYQDPLVEAFGEAGQRDFGWTDDYNGANRDGFSRLQMSIRKGLRASTSNAYLRPAASRKNLTIRTGATVREILFRGDRATGVVLMNGSGGETIHAEREVIVSAGVINTPKLLKNSGIGAEDELHGHNIDIRKPLAGVGANLMDHPSIIVMYHRAGQGPFHRMMRYDRIVPDLVRTYLGGEGFSGDVPGGITAFLKSSKATDTPDIQILFTAAPLASWPYLAPFKKPFPDGFATRLVLTQPKSRGEVKLASSDPHGLPRIHQNFLDAEYDRRVLRESFDIARSLASSPEMKPFVKAEVAPGPDCISDEAIMDYTRKSLITVHHPCGTCRMGSAADERCVVGPDLKVHGFDGLRVVDASVFPEIPNGNINAAVIMVAERAADMILQGTEPTSPPLANHNSTINK</sequence>
<dbReference type="SUPFAM" id="SSF54373">
    <property type="entry name" value="FAD-linked reductases, C-terminal domain"/>
    <property type="match status" value="1"/>
</dbReference>
<evidence type="ECO:0000256" key="5">
    <source>
        <dbReference type="PIRSR" id="PIRSR000137-2"/>
    </source>
</evidence>
<feature type="binding site" evidence="5">
    <location>
        <position position="219"/>
    </location>
    <ligand>
        <name>FAD</name>
        <dbReference type="ChEBI" id="CHEBI:57692"/>
    </ligand>
</feature>
<evidence type="ECO:0000313" key="9">
    <source>
        <dbReference type="Proteomes" id="UP001151234"/>
    </source>
</evidence>
<dbReference type="InterPro" id="IPR000172">
    <property type="entry name" value="GMC_OxRdtase_N"/>
</dbReference>
<gene>
    <name evidence="8" type="ORF">OQ273_13780</name>
</gene>
<dbReference type="InterPro" id="IPR012132">
    <property type="entry name" value="GMC_OxRdtase"/>
</dbReference>
<dbReference type="EMBL" id="JAPJZI010000001">
    <property type="protein sequence ID" value="MDA5399649.1"/>
    <property type="molecule type" value="Genomic_DNA"/>
</dbReference>
<dbReference type="RefSeq" id="WP_267991074.1">
    <property type="nucleotide sequence ID" value="NZ_JAPJZI010000001.1"/>
</dbReference>
<evidence type="ECO:0000256" key="4">
    <source>
        <dbReference type="ARBA" id="ARBA00022827"/>
    </source>
</evidence>
<evidence type="ECO:0000256" key="1">
    <source>
        <dbReference type="ARBA" id="ARBA00001974"/>
    </source>
</evidence>
<evidence type="ECO:0000313" key="8">
    <source>
        <dbReference type="EMBL" id="MDA5399649.1"/>
    </source>
</evidence>
<proteinExistence type="inferred from homology"/>
<keyword evidence="4 5" id="KW-0274">FAD</keyword>
<keyword evidence="3" id="KW-0285">Flavoprotein</keyword>
<dbReference type="GO" id="GO:0016614">
    <property type="term" value="F:oxidoreductase activity, acting on CH-OH group of donors"/>
    <property type="evidence" value="ECO:0007669"/>
    <property type="project" value="InterPro"/>
</dbReference>
<comment type="caution">
    <text evidence="8">The sequence shown here is derived from an EMBL/GenBank/DDBJ whole genome shotgun (WGS) entry which is preliminary data.</text>
</comment>
<evidence type="ECO:0000256" key="3">
    <source>
        <dbReference type="ARBA" id="ARBA00022630"/>
    </source>
</evidence>
<dbReference type="Proteomes" id="UP001151234">
    <property type="component" value="Unassembled WGS sequence"/>
</dbReference>
<dbReference type="AlphaFoldDB" id="A0A9X3UJK8"/>
<dbReference type="SUPFAM" id="SSF51905">
    <property type="entry name" value="FAD/NAD(P)-binding domain"/>
    <property type="match status" value="1"/>
</dbReference>
<dbReference type="Gene3D" id="3.30.560.10">
    <property type="entry name" value="Glucose Oxidase, domain 3"/>
    <property type="match status" value="1"/>
</dbReference>
<feature type="domain" description="Glucose-methanol-choline oxidoreductase C-terminal" evidence="7">
    <location>
        <begin position="390"/>
        <end position="525"/>
    </location>
</feature>
<accession>A0A9X3UJK8</accession>
<reference evidence="8" key="1">
    <citation type="submission" date="2022-11" db="EMBL/GenBank/DDBJ databases">
        <title>Draft genome sequence of Hoeflea poritis E7-10 and Hoeflea prorocentri PM5-8, separated from scleractinian coral Porites lutea and marine dinoflagellate.</title>
        <authorList>
            <person name="Zhang G."/>
            <person name="Wei Q."/>
            <person name="Cai L."/>
        </authorList>
    </citation>
    <scope>NUCLEOTIDE SEQUENCE</scope>
    <source>
        <strain evidence="8">PM5-8</strain>
    </source>
</reference>
<dbReference type="PANTHER" id="PTHR11552:SF147">
    <property type="entry name" value="CHOLINE DEHYDROGENASE, MITOCHONDRIAL"/>
    <property type="match status" value="1"/>
</dbReference>
<dbReference type="Pfam" id="PF05199">
    <property type="entry name" value="GMC_oxred_C"/>
    <property type="match status" value="1"/>
</dbReference>
<dbReference type="InterPro" id="IPR036188">
    <property type="entry name" value="FAD/NAD-bd_sf"/>
</dbReference>
<dbReference type="GO" id="GO:0050660">
    <property type="term" value="F:flavin adenine dinucleotide binding"/>
    <property type="evidence" value="ECO:0007669"/>
    <property type="project" value="InterPro"/>
</dbReference>
<name>A0A9X3UJK8_9HYPH</name>
<comment type="similarity">
    <text evidence="2">Belongs to the GMC oxidoreductase family.</text>
</comment>
<dbReference type="Pfam" id="PF00732">
    <property type="entry name" value="GMC_oxred_N"/>
    <property type="match status" value="1"/>
</dbReference>
<organism evidence="8 9">
    <name type="scientific">Hoeflea prorocentri</name>
    <dbReference type="NCBI Taxonomy" id="1922333"/>
    <lineage>
        <taxon>Bacteria</taxon>
        <taxon>Pseudomonadati</taxon>
        <taxon>Pseudomonadota</taxon>
        <taxon>Alphaproteobacteria</taxon>
        <taxon>Hyphomicrobiales</taxon>
        <taxon>Rhizobiaceae</taxon>
        <taxon>Hoeflea</taxon>
    </lineage>
</organism>
<evidence type="ECO:0000259" key="7">
    <source>
        <dbReference type="Pfam" id="PF05199"/>
    </source>
</evidence>